<evidence type="ECO:0000256" key="6">
    <source>
        <dbReference type="ARBA" id="ARBA00022692"/>
    </source>
</evidence>
<dbReference type="GO" id="GO:0015105">
    <property type="term" value="F:arsenite transmembrane transporter activity"/>
    <property type="evidence" value="ECO:0007669"/>
    <property type="project" value="InterPro"/>
</dbReference>
<evidence type="ECO:0000313" key="13">
    <source>
        <dbReference type="Proteomes" id="UP000076998"/>
    </source>
</evidence>
<dbReference type="GO" id="GO:0046685">
    <property type="term" value="P:response to arsenic-containing substance"/>
    <property type="evidence" value="ECO:0007669"/>
    <property type="project" value="UniProtKB-KW"/>
</dbReference>
<evidence type="ECO:0000256" key="7">
    <source>
        <dbReference type="ARBA" id="ARBA00022849"/>
    </source>
</evidence>
<proteinExistence type="inferred from homology"/>
<feature type="domain" description="Citrate transporter-like" evidence="11">
    <location>
        <begin position="11"/>
        <end position="322"/>
    </location>
</feature>
<name>A0A177KDW4_9MICO</name>
<feature type="transmembrane region" description="Helical" evidence="10">
    <location>
        <begin position="294"/>
        <end position="316"/>
    </location>
</feature>
<keyword evidence="9 10" id="KW-0472">Membrane</keyword>
<comment type="similarity">
    <text evidence="2">Belongs to the ArsB family.</text>
</comment>
<evidence type="ECO:0000256" key="2">
    <source>
        <dbReference type="ARBA" id="ARBA00006433"/>
    </source>
</evidence>
<comment type="similarity">
    <text evidence="3">Belongs to the CitM (TC 2.A.11) transporter family.</text>
</comment>
<evidence type="ECO:0000256" key="8">
    <source>
        <dbReference type="ARBA" id="ARBA00022989"/>
    </source>
</evidence>
<comment type="caution">
    <text evidence="12">The sequence shown here is derived from an EMBL/GenBank/DDBJ whole genome shotgun (WGS) entry which is preliminary data.</text>
</comment>
<dbReference type="Pfam" id="PF03600">
    <property type="entry name" value="CitMHS"/>
    <property type="match status" value="1"/>
</dbReference>
<feature type="transmembrane region" description="Helical" evidence="10">
    <location>
        <begin position="366"/>
        <end position="387"/>
    </location>
</feature>
<dbReference type="AlphaFoldDB" id="A0A177KDW4"/>
<dbReference type="InterPro" id="IPR004680">
    <property type="entry name" value="Cit_transptr-like_dom"/>
</dbReference>
<dbReference type="PANTHER" id="PTHR43302:SF5">
    <property type="entry name" value="TRANSPORTER ARSB-RELATED"/>
    <property type="match status" value="1"/>
</dbReference>
<feature type="transmembrane region" description="Helical" evidence="10">
    <location>
        <begin position="39"/>
        <end position="57"/>
    </location>
</feature>
<feature type="transmembrane region" description="Helical" evidence="10">
    <location>
        <begin position="7"/>
        <end position="27"/>
    </location>
</feature>
<evidence type="ECO:0000256" key="9">
    <source>
        <dbReference type="ARBA" id="ARBA00023136"/>
    </source>
</evidence>
<feature type="transmembrane region" description="Helical" evidence="10">
    <location>
        <begin position="328"/>
        <end position="351"/>
    </location>
</feature>
<evidence type="ECO:0000259" key="11">
    <source>
        <dbReference type="Pfam" id="PF03600"/>
    </source>
</evidence>
<sequence>MMDAVKLALAGVVLLVGAIVAVATGILPLSELGVVAERVLPILAFVVAVTVVAELAAKAGVFDVTASWLARMSRGRTALLWALVVALAIVTTAFLSLDTTAVLLTPVVIAVARANGLPPLPFALATVWLANTASLLLPVSNLTNLLALARMPGAADPASFVLLLGPSAAVAVLVTVALLWVIHRRSLAGSFTAAPPPQVSDRVQLVAASVIVLALLPLLVSGIEPWIPATVAALALIGLFAWRSPKALGLRLVPWSLLVFAAGLFSAVAALEAWGSGQLATAVAGSGSAPVDLLRMSGTALVTANALDNLPAYLLLESTADTPERLAALLIGVNAGPLITPWASLATLLWHQRLVAAGVHLPWRRFILWGLVAAPLVVAAATVPLLLR</sequence>
<evidence type="ECO:0000256" key="5">
    <source>
        <dbReference type="ARBA" id="ARBA00022475"/>
    </source>
</evidence>
<feature type="transmembrane region" description="Helical" evidence="10">
    <location>
        <begin position="226"/>
        <end position="243"/>
    </location>
</feature>
<protein>
    <submittedName>
        <fullName evidence="12">Arsenic transporter</fullName>
    </submittedName>
</protein>
<reference evidence="12 13" key="1">
    <citation type="submission" date="2016-02" db="EMBL/GenBank/DDBJ databases">
        <authorList>
            <person name="Wen L."/>
            <person name="He K."/>
            <person name="Yang H."/>
        </authorList>
    </citation>
    <scope>NUCLEOTIDE SEQUENCE [LARGE SCALE GENOMIC DNA]</scope>
    <source>
        <strain evidence="12 13">CD11_3</strain>
    </source>
</reference>
<feature type="transmembrane region" description="Helical" evidence="10">
    <location>
        <begin position="255"/>
        <end position="274"/>
    </location>
</feature>
<keyword evidence="8 10" id="KW-1133">Transmembrane helix</keyword>
<keyword evidence="6 10" id="KW-0812">Transmembrane</keyword>
<accession>A0A177KDW4</accession>
<dbReference type="PANTHER" id="PTHR43302">
    <property type="entry name" value="TRANSPORTER ARSB-RELATED"/>
    <property type="match status" value="1"/>
</dbReference>
<evidence type="ECO:0000256" key="3">
    <source>
        <dbReference type="ARBA" id="ARBA00009843"/>
    </source>
</evidence>
<keyword evidence="5" id="KW-1003">Cell membrane</keyword>
<dbReference type="OrthoDB" id="9774335at2"/>
<feature type="transmembrane region" description="Helical" evidence="10">
    <location>
        <begin position="160"/>
        <end position="182"/>
    </location>
</feature>
<evidence type="ECO:0000256" key="10">
    <source>
        <dbReference type="SAM" id="Phobius"/>
    </source>
</evidence>
<dbReference type="Proteomes" id="UP000076998">
    <property type="component" value="Unassembled WGS sequence"/>
</dbReference>
<organism evidence="12 13">
    <name type="scientific">Microbacterium oleivorans</name>
    <dbReference type="NCBI Taxonomy" id="273677"/>
    <lineage>
        <taxon>Bacteria</taxon>
        <taxon>Bacillati</taxon>
        <taxon>Actinomycetota</taxon>
        <taxon>Actinomycetes</taxon>
        <taxon>Micrococcales</taxon>
        <taxon>Microbacteriaceae</taxon>
        <taxon>Microbacterium</taxon>
    </lineage>
</organism>
<comment type="subcellular location">
    <subcellularLocation>
        <location evidence="1">Cell membrane</location>
        <topology evidence="1">Multi-pass membrane protein</topology>
    </subcellularLocation>
</comment>
<dbReference type="RefSeq" id="WP_064002107.1">
    <property type="nucleotide sequence ID" value="NZ_LSTV01000001.1"/>
</dbReference>
<dbReference type="GO" id="GO:0005886">
    <property type="term" value="C:plasma membrane"/>
    <property type="evidence" value="ECO:0007669"/>
    <property type="project" value="UniProtKB-SubCell"/>
</dbReference>
<feature type="transmembrane region" description="Helical" evidence="10">
    <location>
        <begin position="78"/>
        <end position="97"/>
    </location>
</feature>
<evidence type="ECO:0000313" key="12">
    <source>
        <dbReference type="EMBL" id="OAH51599.1"/>
    </source>
</evidence>
<dbReference type="PRINTS" id="PR00758">
    <property type="entry name" value="ARSENICPUMP"/>
</dbReference>
<evidence type="ECO:0000256" key="4">
    <source>
        <dbReference type="ARBA" id="ARBA00022448"/>
    </source>
</evidence>
<keyword evidence="7" id="KW-0059">Arsenical resistance</keyword>
<dbReference type="EMBL" id="LSTV01000001">
    <property type="protein sequence ID" value="OAH51599.1"/>
    <property type="molecule type" value="Genomic_DNA"/>
</dbReference>
<gene>
    <name evidence="12" type="ORF">AYL44_04970</name>
</gene>
<dbReference type="InterPro" id="IPR000802">
    <property type="entry name" value="Arsenical_pump_ArsB"/>
</dbReference>
<evidence type="ECO:0000256" key="1">
    <source>
        <dbReference type="ARBA" id="ARBA00004651"/>
    </source>
</evidence>
<keyword evidence="4" id="KW-0813">Transport</keyword>